<dbReference type="NCBIfam" id="NF006569">
    <property type="entry name" value="PRK09082.1"/>
    <property type="match status" value="1"/>
</dbReference>
<evidence type="ECO:0000313" key="7">
    <source>
        <dbReference type="EMBL" id="PCJ23072.1"/>
    </source>
</evidence>
<dbReference type="Gene3D" id="3.40.640.10">
    <property type="entry name" value="Type I PLP-dependent aspartate aminotransferase-like (Major domain)"/>
    <property type="match status" value="1"/>
</dbReference>
<gene>
    <name evidence="7" type="ORF">COA96_12795</name>
</gene>
<protein>
    <submittedName>
        <fullName evidence="7">Methionine aminotransferase</fullName>
    </submittedName>
</protein>
<keyword evidence="3 7" id="KW-0032">Aminotransferase</keyword>
<dbReference type="InterPro" id="IPR051326">
    <property type="entry name" value="Kynurenine-oxoglutarate_AT"/>
</dbReference>
<dbReference type="AlphaFoldDB" id="A0A2A5AV07"/>
<evidence type="ECO:0000256" key="1">
    <source>
        <dbReference type="ARBA" id="ARBA00001933"/>
    </source>
</evidence>
<proteinExistence type="inferred from homology"/>
<evidence type="ECO:0000256" key="3">
    <source>
        <dbReference type="ARBA" id="ARBA00022576"/>
    </source>
</evidence>
<evidence type="ECO:0000313" key="8">
    <source>
        <dbReference type="Proteomes" id="UP000218327"/>
    </source>
</evidence>
<dbReference type="PANTHER" id="PTHR43807:SF20">
    <property type="entry name" value="FI04487P"/>
    <property type="match status" value="1"/>
</dbReference>
<dbReference type="InterPro" id="IPR015421">
    <property type="entry name" value="PyrdxlP-dep_Trfase_major"/>
</dbReference>
<keyword evidence="4 7" id="KW-0808">Transferase</keyword>
<dbReference type="GO" id="GO:0016212">
    <property type="term" value="F:kynurenine-oxoglutarate transaminase activity"/>
    <property type="evidence" value="ECO:0007669"/>
    <property type="project" value="TreeGrafter"/>
</dbReference>
<dbReference type="FunFam" id="3.40.640.10:FF:000033">
    <property type="entry name" value="Aspartate aminotransferase"/>
    <property type="match status" value="1"/>
</dbReference>
<dbReference type="InterPro" id="IPR015422">
    <property type="entry name" value="PyrdxlP-dep_Trfase_small"/>
</dbReference>
<accession>A0A2A5AV07</accession>
<sequence>MEKPELSVRIERTKLKAISLKSKLPNIGTTIFTVMSQMAQEHGAINLSQGFPDFDCPHRLKELVAEHLNSRKNQYPPMAGIPSLRQQIAHKVKSYYDFDADPENEITITSGATEALFDAIQAVVCTDDEVIIFDPAYDSYEPAIQLAGGKTIHIPLTLPNYNIDWNQVESAITERTRLIIINTPHNPCGTILTKADLDNLASVIRNRDILILSDEVYEHMVYDGIKHESVLAHEELKGKSFAVFSFGKTYHATGWKLAYCIANKELTAEFRKVHQFVTFTTSSFVQYAIADFMAECPQHTLELPAFYEQKRDTFCELISNSRFKFTPSRGTYFQLVDYSDISELSDIDFANYITKEKGVAAIPLAPFYAAPPPTKIIRFCFCKDDSTLSQAAEILCKL</sequence>
<organism evidence="7 8">
    <name type="scientific">SAR86 cluster bacterium</name>
    <dbReference type="NCBI Taxonomy" id="2030880"/>
    <lineage>
        <taxon>Bacteria</taxon>
        <taxon>Pseudomonadati</taxon>
        <taxon>Pseudomonadota</taxon>
        <taxon>Gammaproteobacteria</taxon>
        <taxon>SAR86 cluster</taxon>
    </lineage>
</organism>
<dbReference type="InterPro" id="IPR015424">
    <property type="entry name" value="PyrdxlP-dep_Trfase"/>
</dbReference>
<dbReference type="InterPro" id="IPR004839">
    <property type="entry name" value="Aminotransferase_I/II_large"/>
</dbReference>
<reference evidence="8" key="1">
    <citation type="submission" date="2017-08" db="EMBL/GenBank/DDBJ databases">
        <title>A dynamic microbial community with high functional redundancy inhabits the cold, oxic subseafloor aquifer.</title>
        <authorList>
            <person name="Tully B.J."/>
            <person name="Wheat C.G."/>
            <person name="Glazer B.T."/>
            <person name="Huber J.A."/>
        </authorList>
    </citation>
    <scope>NUCLEOTIDE SEQUENCE [LARGE SCALE GENOMIC DNA]</scope>
</reference>
<dbReference type="Gene3D" id="3.90.1150.10">
    <property type="entry name" value="Aspartate Aminotransferase, domain 1"/>
    <property type="match status" value="1"/>
</dbReference>
<dbReference type="CDD" id="cd00609">
    <property type="entry name" value="AAT_like"/>
    <property type="match status" value="1"/>
</dbReference>
<dbReference type="GO" id="GO:0030170">
    <property type="term" value="F:pyridoxal phosphate binding"/>
    <property type="evidence" value="ECO:0007669"/>
    <property type="project" value="InterPro"/>
</dbReference>
<evidence type="ECO:0000256" key="5">
    <source>
        <dbReference type="ARBA" id="ARBA00022898"/>
    </source>
</evidence>
<comment type="caution">
    <text evidence="7">The sequence shown here is derived from an EMBL/GenBank/DDBJ whole genome shotgun (WGS) entry which is preliminary data.</text>
</comment>
<dbReference type="GO" id="GO:0005737">
    <property type="term" value="C:cytoplasm"/>
    <property type="evidence" value="ECO:0007669"/>
    <property type="project" value="TreeGrafter"/>
</dbReference>
<evidence type="ECO:0000256" key="2">
    <source>
        <dbReference type="ARBA" id="ARBA00007441"/>
    </source>
</evidence>
<evidence type="ECO:0000256" key="4">
    <source>
        <dbReference type="ARBA" id="ARBA00022679"/>
    </source>
</evidence>
<evidence type="ECO:0000259" key="6">
    <source>
        <dbReference type="Pfam" id="PF00155"/>
    </source>
</evidence>
<dbReference type="EMBL" id="NVVJ01000045">
    <property type="protein sequence ID" value="PCJ23072.1"/>
    <property type="molecule type" value="Genomic_DNA"/>
</dbReference>
<dbReference type="PANTHER" id="PTHR43807">
    <property type="entry name" value="FI04487P"/>
    <property type="match status" value="1"/>
</dbReference>
<feature type="domain" description="Aminotransferase class I/classII large" evidence="6">
    <location>
        <begin position="45"/>
        <end position="394"/>
    </location>
</feature>
<comment type="cofactor">
    <cofactor evidence="1">
        <name>pyridoxal 5'-phosphate</name>
        <dbReference type="ChEBI" id="CHEBI:597326"/>
    </cofactor>
</comment>
<dbReference type="Proteomes" id="UP000218327">
    <property type="component" value="Unassembled WGS sequence"/>
</dbReference>
<keyword evidence="5" id="KW-0663">Pyridoxal phosphate</keyword>
<name>A0A2A5AV07_9GAMM</name>
<comment type="similarity">
    <text evidence="2">Belongs to the class-I pyridoxal-phosphate-dependent aminotransferase family.</text>
</comment>
<dbReference type="SUPFAM" id="SSF53383">
    <property type="entry name" value="PLP-dependent transferases"/>
    <property type="match status" value="1"/>
</dbReference>
<dbReference type="Pfam" id="PF00155">
    <property type="entry name" value="Aminotran_1_2"/>
    <property type="match status" value="1"/>
</dbReference>